<reference evidence="2 3" key="2">
    <citation type="journal article" date="2012" name="Stand. Genomic Sci.">
        <title>Complete genome sequence of the moderately thermophilic mineral-sulfide-oxidizing firmicute Sulfobacillus acidophilus type strain (NAL(T)).</title>
        <authorList>
            <person name="Anderson I."/>
            <person name="Chertkov O."/>
            <person name="Chen A."/>
            <person name="Saunders E."/>
            <person name="Lapidus A."/>
            <person name="Nolan M."/>
            <person name="Lucas S."/>
            <person name="Hammon N."/>
            <person name="Deshpande S."/>
            <person name="Cheng J.F."/>
            <person name="Han C."/>
            <person name="Tapia R."/>
            <person name="Goodwin L.A."/>
            <person name="Pitluck S."/>
            <person name="Liolios K."/>
            <person name="Pagani I."/>
            <person name="Ivanova N."/>
            <person name="Mikhailova N."/>
            <person name="Pati A."/>
            <person name="Palaniappan K."/>
            <person name="Land M."/>
            <person name="Pan C."/>
            <person name="Rohde M."/>
            <person name="Pukall R."/>
            <person name="Goker M."/>
            <person name="Detter J.C."/>
            <person name="Woyke T."/>
            <person name="Bristow J."/>
            <person name="Eisen J.A."/>
            <person name="Markowitz V."/>
            <person name="Hugenholtz P."/>
            <person name="Kyrpides N.C."/>
            <person name="Klenk H.P."/>
            <person name="Mavromatis K."/>
        </authorList>
    </citation>
    <scope>NUCLEOTIDE SEQUENCE [LARGE SCALE GENOMIC DNA]</scope>
    <source>
        <strain evidence="3">ATCC 700253 / DSM 10332 / NAL</strain>
    </source>
</reference>
<dbReference type="Proteomes" id="UP000005439">
    <property type="component" value="Chromosome"/>
</dbReference>
<dbReference type="SUPFAM" id="SSF55681">
    <property type="entry name" value="Class II aaRS and biotin synthetases"/>
    <property type="match status" value="1"/>
</dbReference>
<evidence type="ECO:0000313" key="3">
    <source>
        <dbReference type="Proteomes" id="UP000005439"/>
    </source>
</evidence>
<dbReference type="GO" id="GO:0009249">
    <property type="term" value="P:protein lipoylation"/>
    <property type="evidence" value="ECO:0007669"/>
    <property type="project" value="UniProtKB-ARBA"/>
</dbReference>
<dbReference type="KEGG" id="sap:Sulac_2874"/>
<keyword evidence="3" id="KW-1185">Reference proteome</keyword>
<feature type="domain" description="BPL/LPL catalytic" evidence="1">
    <location>
        <begin position="25"/>
        <end position="212"/>
    </location>
</feature>
<dbReference type="PANTHER" id="PTHR43679">
    <property type="entry name" value="OCTANOYLTRANSFERASE LIPM-RELATED"/>
    <property type="match status" value="1"/>
</dbReference>
<dbReference type="GO" id="GO:0016874">
    <property type="term" value="F:ligase activity"/>
    <property type="evidence" value="ECO:0007669"/>
    <property type="project" value="UniProtKB-KW"/>
</dbReference>
<dbReference type="PROSITE" id="PS51733">
    <property type="entry name" value="BPL_LPL_CATALYTIC"/>
    <property type="match status" value="1"/>
</dbReference>
<accession>G8TZ65</accession>
<organism evidence="2 3">
    <name type="scientific">Sulfobacillus acidophilus (strain ATCC 700253 / DSM 10332 / NAL)</name>
    <dbReference type="NCBI Taxonomy" id="679936"/>
    <lineage>
        <taxon>Bacteria</taxon>
        <taxon>Bacillati</taxon>
        <taxon>Bacillota</taxon>
        <taxon>Clostridia</taxon>
        <taxon>Eubacteriales</taxon>
        <taxon>Clostridiales Family XVII. Incertae Sedis</taxon>
        <taxon>Sulfobacillus</taxon>
    </lineage>
</organism>
<proteinExistence type="predicted"/>
<dbReference type="InterPro" id="IPR045864">
    <property type="entry name" value="aa-tRNA-synth_II/BPL/LPL"/>
</dbReference>
<evidence type="ECO:0000259" key="1">
    <source>
        <dbReference type="PROSITE" id="PS51733"/>
    </source>
</evidence>
<dbReference type="EMBL" id="CP003179">
    <property type="protein sequence ID" value="AEW06335.1"/>
    <property type="molecule type" value="Genomic_DNA"/>
</dbReference>
<evidence type="ECO:0000313" key="2">
    <source>
        <dbReference type="EMBL" id="AEW06335.1"/>
    </source>
</evidence>
<dbReference type="GO" id="GO:0016740">
    <property type="term" value="F:transferase activity"/>
    <property type="evidence" value="ECO:0007669"/>
    <property type="project" value="UniProtKB-ARBA"/>
</dbReference>
<sequence>MLPLYPLGPVDWLTTQSLYHTLPLLNEEGIVLCWPRTPYVSLGCHQDWADVNPECGLPIMRRRVGGSLVYLDAQQVFYQIVVSPSRLSRLSHPTDWYRWALDPVVALLRSWGLKAEHHAPADIWVGSRKISGNAGGTLDDKIVVVGNILLDFPVATMVRARYAPTPQFAQAFEDTLTRSVVTLKALRPALADPETVQAALARQFQDIWRATVKPFPWARWDVSLQKTGRELIDPGWLIQSGRPRPFYEVKVQEGRYLRAPKDPRFHHLTVEYETARGAITRIWGWPDDPLPLPLSREQLQMWPVVSPGIEWLRQLVDLPQRSPHSSTLFSH</sequence>
<dbReference type="InterPro" id="IPR004143">
    <property type="entry name" value="BPL_LPL_catalytic"/>
</dbReference>
<keyword evidence="2" id="KW-0436">Ligase</keyword>
<name>G8TZ65_SULAD</name>
<dbReference type="HOGENOM" id="CLU_022986_1_0_9"/>
<dbReference type="Gene3D" id="3.30.930.10">
    <property type="entry name" value="Bira Bifunctional Protein, Domain 2"/>
    <property type="match status" value="1"/>
</dbReference>
<dbReference type="PATRIC" id="fig|679936.5.peg.2967"/>
<dbReference type="STRING" id="679936.Sulac_2874"/>
<dbReference type="Pfam" id="PF21948">
    <property type="entry name" value="LplA-B_cat"/>
    <property type="match status" value="1"/>
</dbReference>
<reference evidence="3" key="1">
    <citation type="submission" date="2011-12" db="EMBL/GenBank/DDBJ databases">
        <title>The complete genome of chromosome of Sulfobacillus acidophilus DSM 10332.</title>
        <authorList>
            <person name="Lucas S."/>
            <person name="Han J."/>
            <person name="Lapidus A."/>
            <person name="Bruce D."/>
            <person name="Goodwin L."/>
            <person name="Pitluck S."/>
            <person name="Peters L."/>
            <person name="Kyrpides N."/>
            <person name="Mavromatis K."/>
            <person name="Ivanova N."/>
            <person name="Mikhailova N."/>
            <person name="Chertkov O."/>
            <person name="Saunders E."/>
            <person name="Detter J.C."/>
            <person name="Tapia R."/>
            <person name="Han C."/>
            <person name="Land M."/>
            <person name="Hauser L."/>
            <person name="Markowitz V."/>
            <person name="Cheng J.-F."/>
            <person name="Hugenholtz P."/>
            <person name="Woyke T."/>
            <person name="Wu D."/>
            <person name="Pukall R."/>
            <person name="Gehrich-Schroeter G."/>
            <person name="Schneider S."/>
            <person name="Klenk H.-P."/>
            <person name="Eisen J.A."/>
        </authorList>
    </citation>
    <scope>NUCLEOTIDE SEQUENCE [LARGE SCALE GENOMIC DNA]</scope>
    <source>
        <strain evidence="3">ATCC 700253 / DSM 10332 / NAL</strain>
    </source>
</reference>
<dbReference type="GO" id="GO:0140096">
    <property type="term" value="F:catalytic activity, acting on a protein"/>
    <property type="evidence" value="ECO:0007669"/>
    <property type="project" value="UniProtKB-ARBA"/>
</dbReference>
<dbReference type="PANTHER" id="PTHR43679:SF2">
    <property type="entry name" value="OCTANOYL-[GCVH]:PROTEIN N-OCTANOYLTRANSFERASE"/>
    <property type="match status" value="1"/>
</dbReference>
<dbReference type="InterPro" id="IPR050664">
    <property type="entry name" value="Octanoyltrans_LipM/LipL"/>
</dbReference>
<gene>
    <name evidence="2" type="ordered locus">Sulac_2874</name>
</gene>
<dbReference type="AlphaFoldDB" id="G8TZ65"/>
<protein>
    <submittedName>
        <fullName evidence="2">Biotin/lipoate A/B protein ligase</fullName>
    </submittedName>
</protein>